<evidence type="ECO:0000313" key="3">
    <source>
        <dbReference type="Proteomes" id="UP000032458"/>
    </source>
</evidence>
<gene>
    <name evidence="2" type="ORF">SNA_39095</name>
</gene>
<organism evidence="2 3">
    <name type="scientific">Streptomyces natalensis ATCC 27448</name>
    <dbReference type="NCBI Taxonomy" id="1240678"/>
    <lineage>
        <taxon>Bacteria</taxon>
        <taxon>Bacillati</taxon>
        <taxon>Actinomycetota</taxon>
        <taxon>Actinomycetes</taxon>
        <taxon>Kitasatosporales</taxon>
        <taxon>Streptomycetaceae</taxon>
        <taxon>Streptomyces</taxon>
    </lineage>
</organism>
<protein>
    <submittedName>
        <fullName evidence="2">Uncharacterized protein</fullName>
    </submittedName>
</protein>
<dbReference type="EMBL" id="JRKI01000063">
    <property type="protein sequence ID" value="KIZ13455.1"/>
    <property type="molecule type" value="Genomic_DNA"/>
</dbReference>
<feature type="compositionally biased region" description="Basic and acidic residues" evidence="1">
    <location>
        <begin position="56"/>
        <end position="78"/>
    </location>
</feature>
<evidence type="ECO:0000313" key="2">
    <source>
        <dbReference type="EMBL" id="KIZ13455.1"/>
    </source>
</evidence>
<sequence length="78" mass="7804">MSAHQPSPMPDGRGGIPGPADGRADRAAPDQPPTMNQLLAACAAASAVSTPPDAAAEGRTDRQPEKESPASTKGRDAA</sequence>
<comment type="caution">
    <text evidence="2">The sequence shown here is derived from an EMBL/GenBank/DDBJ whole genome shotgun (WGS) entry which is preliminary data.</text>
</comment>
<name>A0A0D7CC27_9ACTN</name>
<evidence type="ECO:0000256" key="1">
    <source>
        <dbReference type="SAM" id="MobiDB-lite"/>
    </source>
</evidence>
<dbReference type="Proteomes" id="UP000032458">
    <property type="component" value="Unassembled WGS sequence"/>
</dbReference>
<reference evidence="2 3" key="1">
    <citation type="submission" date="2014-09" db="EMBL/GenBank/DDBJ databases">
        <title>Draft genome sequence of Streptomyces natalensis ATCC 27448, producer of the antifungal pimaricin.</title>
        <authorList>
            <person name="Mendes M.V."/>
            <person name="Beites T."/>
            <person name="Pires S."/>
            <person name="Santos C.L."/>
            <person name="Moradas-Ferreira P."/>
        </authorList>
    </citation>
    <scope>NUCLEOTIDE SEQUENCE [LARGE SCALE GENOMIC DNA]</scope>
    <source>
        <strain evidence="2 3">ATCC 27448</strain>
    </source>
</reference>
<dbReference type="AlphaFoldDB" id="A0A0D7CC27"/>
<accession>A0A0D7CC27</accession>
<keyword evidence="3" id="KW-1185">Reference proteome</keyword>
<proteinExistence type="predicted"/>
<dbReference type="PATRIC" id="fig|1240678.4.peg.8320"/>
<feature type="region of interest" description="Disordered" evidence="1">
    <location>
        <begin position="1"/>
        <end position="78"/>
    </location>
</feature>